<gene>
    <name evidence="1" type="ORF">HPB50_019283</name>
</gene>
<accession>A0ACB7RNJ0</accession>
<proteinExistence type="predicted"/>
<evidence type="ECO:0000313" key="2">
    <source>
        <dbReference type="Proteomes" id="UP000821845"/>
    </source>
</evidence>
<comment type="caution">
    <text evidence="1">The sequence shown here is derived from an EMBL/GenBank/DDBJ whole genome shotgun (WGS) entry which is preliminary data.</text>
</comment>
<dbReference type="Proteomes" id="UP000821845">
    <property type="component" value="Chromosome 8"/>
</dbReference>
<evidence type="ECO:0000313" key="1">
    <source>
        <dbReference type="EMBL" id="KAH6924527.1"/>
    </source>
</evidence>
<sequence length="122" mass="13570">MKPEFFYSATRTRRPRLVALEDADEMFVQLDNGNLSDVGDTEDEEDDDFFFEEAGSDDCTLETRETSDELDEIQACKETSCLKVARASQESSVESAISTSASLIQETASRNFTSITEGHTCC</sequence>
<protein>
    <submittedName>
        <fullName evidence="1">Uncharacterized protein</fullName>
    </submittedName>
</protein>
<name>A0ACB7RNJ0_HYAAI</name>
<organism evidence="1 2">
    <name type="scientific">Hyalomma asiaticum</name>
    <name type="common">Tick</name>
    <dbReference type="NCBI Taxonomy" id="266040"/>
    <lineage>
        <taxon>Eukaryota</taxon>
        <taxon>Metazoa</taxon>
        <taxon>Ecdysozoa</taxon>
        <taxon>Arthropoda</taxon>
        <taxon>Chelicerata</taxon>
        <taxon>Arachnida</taxon>
        <taxon>Acari</taxon>
        <taxon>Parasitiformes</taxon>
        <taxon>Ixodida</taxon>
        <taxon>Ixodoidea</taxon>
        <taxon>Ixodidae</taxon>
        <taxon>Hyalomminae</taxon>
        <taxon>Hyalomma</taxon>
    </lineage>
</organism>
<keyword evidence="2" id="KW-1185">Reference proteome</keyword>
<dbReference type="EMBL" id="CM023488">
    <property type="protein sequence ID" value="KAH6924527.1"/>
    <property type="molecule type" value="Genomic_DNA"/>
</dbReference>
<reference evidence="1" key="1">
    <citation type="submission" date="2020-05" db="EMBL/GenBank/DDBJ databases">
        <title>Large-scale comparative analyses of tick genomes elucidate their genetic diversity and vector capacities.</title>
        <authorList>
            <person name="Jia N."/>
            <person name="Wang J."/>
            <person name="Shi W."/>
            <person name="Du L."/>
            <person name="Sun Y."/>
            <person name="Zhan W."/>
            <person name="Jiang J."/>
            <person name="Wang Q."/>
            <person name="Zhang B."/>
            <person name="Ji P."/>
            <person name="Sakyi L.B."/>
            <person name="Cui X."/>
            <person name="Yuan T."/>
            <person name="Jiang B."/>
            <person name="Yang W."/>
            <person name="Lam T.T.-Y."/>
            <person name="Chang Q."/>
            <person name="Ding S."/>
            <person name="Wang X."/>
            <person name="Zhu J."/>
            <person name="Ruan X."/>
            <person name="Zhao L."/>
            <person name="Wei J."/>
            <person name="Que T."/>
            <person name="Du C."/>
            <person name="Cheng J."/>
            <person name="Dai P."/>
            <person name="Han X."/>
            <person name="Huang E."/>
            <person name="Gao Y."/>
            <person name="Liu J."/>
            <person name="Shao H."/>
            <person name="Ye R."/>
            <person name="Li L."/>
            <person name="Wei W."/>
            <person name="Wang X."/>
            <person name="Wang C."/>
            <person name="Yang T."/>
            <person name="Huo Q."/>
            <person name="Li W."/>
            <person name="Guo W."/>
            <person name="Chen H."/>
            <person name="Zhou L."/>
            <person name="Ni X."/>
            <person name="Tian J."/>
            <person name="Zhou Y."/>
            <person name="Sheng Y."/>
            <person name="Liu T."/>
            <person name="Pan Y."/>
            <person name="Xia L."/>
            <person name="Li J."/>
            <person name="Zhao F."/>
            <person name="Cao W."/>
        </authorList>
    </citation>
    <scope>NUCLEOTIDE SEQUENCE</scope>
    <source>
        <strain evidence="1">Hyas-2018</strain>
    </source>
</reference>